<dbReference type="GO" id="GO:0005102">
    <property type="term" value="F:signaling receptor binding"/>
    <property type="evidence" value="ECO:0007669"/>
    <property type="project" value="TreeGrafter"/>
</dbReference>
<dbReference type="PROSITE" id="PS50835">
    <property type="entry name" value="IG_LIKE"/>
    <property type="match status" value="1"/>
</dbReference>
<dbReference type="InterPro" id="IPR003599">
    <property type="entry name" value="Ig_sub"/>
</dbReference>
<keyword evidence="5" id="KW-0325">Glycoprotein</keyword>
<dbReference type="SMART" id="SM00406">
    <property type="entry name" value="IGv"/>
    <property type="match status" value="1"/>
</dbReference>
<dbReference type="GO" id="GO:1903037">
    <property type="term" value="P:regulation of leukocyte cell-cell adhesion"/>
    <property type="evidence" value="ECO:0007669"/>
    <property type="project" value="UniProtKB-ARBA"/>
</dbReference>
<evidence type="ECO:0000256" key="4">
    <source>
        <dbReference type="ARBA" id="ARBA00023157"/>
    </source>
</evidence>
<keyword evidence="3" id="KW-0472">Membrane</keyword>
<evidence type="ECO:0000256" key="2">
    <source>
        <dbReference type="ARBA" id="ARBA00022729"/>
    </source>
</evidence>
<reference evidence="8" key="2">
    <citation type="submission" date="2025-08" db="UniProtKB">
        <authorList>
            <consortium name="Ensembl"/>
        </authorList>
    </citation>
    <scope>IDENTIFICATION</scope>
</reference>
<accession>A0A672ZBA8</accession>
<evidence type="ECO:0000256" key="3">
    <source>
        <dbReference type="ARBA" id="ARBA00023136"/>
    </source>
</evidence>
<dbReference type="Proteomes" id="UP000472271">
    <property type="component" value="Chromosome 11"/>
</dbReference>
<dbReference type="InterPro" id="IPR050504">
    <property type="entry name" value="IgSF_BTN/MOG"/>
</dbReference>
<comment type="subcellular location">
    <subcellularLocation>
        <location evidence="1">Membrane</location>
    </subcellularLocation>
</comment>
<keyword evidence="4" id="KW-1015">Disulfide bond</keyword>
<dbReference type="PANTHER" id="PTHR24100">
    <property type="entry name" value="BUTYROPHILIN"/>
    <property type="match status" value="1"/>
</dbReference>
<dbReference type="GO" id="GO:0050852">
    <property type="term" value="P:T cell receptor signaling pathway"/>
    <property type="evidence" value="ECO:0007669"/>
    <property type="project" value="TreeGrafter"/>
</dbReference>
<reference evidence="8" key="1">
    <citation type="submission" date="2019-06" db="EMBL/GenBank/DDBJ databases">
        <authorList>
            <consortium name="Wellcome Sanger Institute Data Sharing"/>
        </authorList>
    </citation>
    <scope>NUCLEOTIDE SEQUENCE [LARGE SCALE GENOMIC DNA]</scope>
</reference>
<dbReference type="PANTHER" id="PTHR24100:SF151">
    <property type="entry name" value="ICOS LIGAND"/>
    <property type="match status" value="1"/>
</dbReference>
<dbReference type="GO" id="GO:0050863">
    <property type="term" value="P:regulation of T cell activation"/>
    <property type="evidence" value="ECO:0007669"/>
    <property type="project" value="UniProtKB-ARBA"/>
</dbReference>
<evidence type="ECO:0000259" key="7">
    <source>
        <dbReference type="PROSITE" id="PS50835"/>
    </source>
</evidence>
<dbReference type="SUPFAM" id="SSF48726">
    <property type="entry name" value="Immunoglobulin"/>
    <property type="match status" value="1"/>
</dbReference>
<feature type="domain" description="Ig-like" evidence="7">
    <location>
        <begin position="57"/>
        <end position="170"/>
    </location>
</feature>
<dbReference type="FunFam" id="2.60.40.10:FF:000142">
    <property type="entry name" value="V-set domain-containing T-cell activation inhibitor 1"/>
    <property type="match status" value="1"/>
</dbReference>
<keyword evidence="6" id="KW-0393">Immunoglobulin domain</keyword>
<evidence type="ECO:0000313" key="9">
    <source>
        <dbReference type="Proteomes" id="UP000472271"/>
    </source>
</evidence>
<evidence type="ECO:0000313" key="8">
    <source>
        <dbReference type="Ensembl" id="ENSSORP00005014134.1"/>
    </source>
</evidence>
<dbReference type="InParanoid" id="A0A672ZBA8"/>
<dbReference type="Gene3D" id="2.60.40.10">
    <property type="entry name" value="Immunoglobulins"/>
    <property type="match status" value="1"/>
</dbReference>
<dbReference type="InterPro" id="IPR036179">
    <property type="entry name" value="Ig-like_dom_sf"/>
</dbReference>
<reference evidence="8" key="3">
    <citation type="submission" date="2025-09" db="UniProtKB">
        <authorList>
            <consortium name="Ensembl"/>
        </authorList>
    </citation>
    <scope>IDENTIFICATION</scope>
</reference>
<evidence type="ECO:0000256" key="5">
    <source>
        <dbReference type="ARBA" id="ARBA00023180"/>
    </source>
</evidence>
<dbReference type="InterPro" id="IPR007110">
    <property type="entry name" value="Ig-like_dom"/>
</dbReference>
<dbReference type="GO" id="GO:0001817">
    <property type="term" value="P:regulation of cytokine production"/>
    <property type="evidence" value="ECO:0007669"/>
    <property type="project" value="TreeGrafter"/>
</dbReference>
<proteinExistence type="predicted"/>
<sequence length="176" mass="19482">MGNHFICLTSYPDVPTTLEQGQSGLIRPPDLLPLKHSPIFIVRLSSSLMLCSSGVQPQVVTSSQPIIVFLGNDVMLPCHLDPVVDVSDMTVEWIRPDLEPRFVHVWRDGVDLQSKSNSRYRGRTSVSTDRLSSGDVSLRLSTVRLSDEGTYRCFIPHLGHASVQLSGILSESQILK</sequence>
<protein>
    <recommendedName>
        <fullName evidence="7">Ig-like domain-containing protein</fullName>
    </recommendedName>
</protein>
<keyword evidence="2" id="KW-0732">Signal</keyword>
<keyword evidence="9" id="KW-1185">Reference proteome</keyword>
<dbReference type="GO" id="GO:0009897">
    <property type="term" value="C:external side of plasma membrane"/>
    <property type="evidence" value="ECO:0007669"/>
    <property type="project" value="TreeGrafter"/>
</dbReference>
<evidence type="ECO:0000256" key="1">
    <source>
        <dbReference type="ARBA" id="ARBA00004370"/>
    </source>
</evidence>
<dbReference type="SMART" id="SM00409">
    <property type="entry name" value="IG"/>
    <property type="match status" value="1"/>
</dbReference>
<organism evidence="8 9">
    <name type="scientific">Sphaeramia orbicularis</name>
    <name type="common">orbiculate cardinalfish</name>
    <dbReference type="NCBI Taxonomy" id="375764"/>
    <lineage>
        <taxon>Eukaryota</taxon>
        <taxon>Metazoa</taxon>
        <taxon>Chordata</taxon>
        <taxon>Craniata</taxon>
        <taxon>Vertebrata</taxon>
        <taxon>Euteleostomi</taxon>
        <taxon>Actinopterygii</taxon>
        <taxon>Neopterygii</taxon>
        <taxon>Teleostei</taxon>
        <taxon>Neoteleostei</taxon>
        <taxon>Acanthomorphata</taxon>
        <taxon>Gobiaria</taxon>
        <taxon>Kurtiformes</taxon>
        <taxon>Apogonoidei</taxon>
        <taxon>Apogonidae</taxon>
        <taxon>Apogoninae</taxon>
        <taxon>Sphaeramia</taxon>
    </lineage>
</organism>
<dbReference type="Ensembl" id="ENSSORT00005014556.1">
    <property type="protein sequence ID" value="ENSSORP00005014134.1"/>
    <property type="gene ID" value="ENSSORG00005007242.1"/>
</dbReference>
<dbReference type="InterPro" id="IPR013783">
    <property type="entry name" value="Ig-like_fold"/>
</dbReference>
<dbReference type="AlphaFoldDB" id="A0A672ZBA8"/>
<dbReference type="InterPro" id="IPR013106">
    <property type="entry name" value="Ig_V-set"/>
</dbReference>
<name>A0A672ZBA8_9TELE</name>
<dbReference type="Pfam" id="PF07686">
    <property type="entry name" value="V-set"/>
    <property type="match status" value="1"/>
</dbReference>
<evidence type="ECO:0000256" key="6">
    <source>
        <dbReference type="ARBA" id="ARBA00023319"/>
    </source>
</evidence>